<dbReference type="InterPro" id="IPR001789">
    <property type="entry name" value="Sig_transdc_resp-reg_receiver"/>
</dbReference>
<dbReference type="InterPro" id="IPR011009">
    <property type="entry name" value="Kinase-like_dom_sf"/>
</dbReference>
<evidence type="ECO:0000256" key="3">
    <source>
        <dbReference type="ARBA" id="ARBA00022553"/>
    </source>
</evidence>
<feature type="modified residue" description="4-aspartylphosphate" evidence="9">
    <location>
        <position position="2134"/>
    </location>
</feature>
<dbReference type="Pfam" id="PF00069">
    <property type="entry name" value="Pkinase"/>
    <property type="match status" value="1"/>
</dbReference>
<keyword evidence="5" id="KW-0547">Nucleotide-binding</keyword>
<dbReference type="SMART" id="SM00065">
    <property type="entry name" value="GAF"/>
    <property type="match status" value="1"/>
</dbReference>
<dbReference type="Pfam" id="PF01590">
    <property type="entry name" value="GAF"/>
    <property type="match status" value="1"/>
</dbReference>
<evidence type="ECO:0000256" key="5">
    <source>
        <dbReference type="ARBA" id="ARBA00022741"/>
    </source>
</evidence>
<evidence type="ECO:0000256" key="1">
    <source>
        <dbReference type="ARBA" id="ARBA00000085"/>
    </source>
</evidence>
<dbReference type="CDD" id="cd16922">
    <property type="entry name" value="HATPase_EvgS-ArcB-TorS-like"/>
    <property type="match status" value="1"/>
</dbReference>
<dbReference type="InterPro" id="IPR011006">
    <property type="entry name" value="CheY-like_superfamily"/>
</dbReference>
<dbReference type="GO" id="GO:0000155">
    <property type="term" value="F:phosphorelay sensor kinase activity"/>
    <property type="evidence" value="ECO:0007669"/>
    <property type="project" value="InterPro"/>
</dbReference>
<dbReference type="InterPro" id="IPR003018">
    <property type="entry name" value="GAF"/>
</dbReference>
<dbReference type="GO" id="GO:0005524">
    <property type="term" value="F:ATP binding"/>
    <property type="evidence" value="ECO:0007669"/>
    <property type="project" value="UniProtKB-KW"/>
</dbReference>
<reference evidence="15" key="2">
    <citation type="journal article" date="2022" name="Proc. Natl. Acad. Sci. U.S.A.">
        <title>Diploid-dominant life cycles characterize the early evolution of Fungi.</title>
        <authorList>
            <person name="Amses K.R."/>
            <person name="Simmons D.R."/>
            <person name="Longcore J.E."/>
            <person name="Mondo S.J."/>
            <person name="Seto K."/>
            <person name="Jeronimo G.H."/>
            <person name="Bonds A.E."/>
            <person name="Quandt C.A."/>
            <person name="Davis W.J."/>
            <person name="Chang Y."/>
            <person name="Federici B.A."/>
            <person name="Kuo A."/>
            <person name="LaButti K."/>
            <person name="Pangilinan J."/>
            <person name="Andreopoulos W."/>
            <person name="Tritt A."/>
            <person name="Riley R."/>
            <person name="Hundley H."/>
            <person name="Johnson J."/>
            <person name="Lipzen A."/>
            <person name="Barry K."/>
            <person name="Lang B.F."/>
            <person name="Cuomo C.A."/>
            <person name="Buchler N.E."/>
            <person name="Grigoriev I.V."/>
            <person name="Spatafora J.W."/>
            <person name="Stajich J.E."/>
            <person name="James T.Y."/>
        </authorList>
    </citation>
    <scope>NUCLEOTIDE SEQUENCE</scope>
    <source>
        <strain evidence="15">AG</strain>
    </source>
</reference>
<dbReference type="PANTHER" id="PTHR45339">
    <property type="entry name" value="HYBRID SIGNAL TRANSDUCTION HISTIDINE KINASE J"/>
    <property type="match status" value="1"/>
</dbReference>
<evidence type="ECO:0000256" key="8">
    <source>
        <dbReference type="ARBA" id="ARBA00023012"/>
    </source>
</evidence>
<dbReference type="EC" id="2.7.13.3" evidence="2"/>
<dbReference type="PANTHER" id="PTHR45339:SF1">
    <property type="entry name" value="HYBRID SIGNAL TRANSDUCTION HISTIDINE KINASE J"/>
    <property type="match status" value="1"/>
</dbReference>
<dbReference type="Proteomes" id="UP001206595">
    <property type="component" value="Unassembled WGS sequence"/>
</dbReference>
<dbReference type="SUPFAM" id="SSF56112">
    <property type="entry name" value="Protein kinase-like (PK-like)"/>
    <property type="match status" value="1"/>
</dbReference>
<dbReference type="InterPro" id="IPR027417">
    <property type="entry name" value="P-loop_NTPase"/>
</dbReference>
<dbReference type="SUPFAM" id="SSF52540">
    <property type="entry name" value="P-loop containing nucleoside triphosphate hydrolases"/>
    <property type="match status" value="1"/>
</dbReference>
<evidence type="ECO:0000313" key="15">
    <source>
        <dbReference type="EMBL" id="KAI8575752.1"/>
    </source>
</evidence>
<evidence type="ECO:0000256" key="10">
    <source>
        <dbReference type="SAM" id="Coils"/>
    </source>
</evidence>
<dbReference type="Gene3D" id="3.40.50.2300">
    <property type="match status" value="2"/>
</dbReference>
<dbReference type="InterPro" id="IPR041664">
    <property type="entry name" value="AAA_16"/>
</dbReference>
<evidence type="ECO:0000259" key="14">
    <source>
        <dbReference type="PROSITE" id="PS50110"/>
    </source>
</evidence>
<dbReference type="PROSITE" id="PS50110">
    <property type="entry name" value="RESPONSE_REGULATORY"/>
    <property type="match status" value="2"/>
</dbReference>
<dbReference type="Gene3D" id="3.30.565.10">
    <property type="entry name" value="Histidine kinase-like ATPase, C-terminal domain"/>
    <property type="match status" value="1"/>
</dbReference>
<dbReference type="CDD" id="cd00082">
    <property type="entry name" value="HisKA"/>
    <property type="match status" value="1"/>
</dbReference>
<feature type="compositionally biased region" description="Polar residues" evidence="11">
    <location>
        <begin position="1480"/>
        <end position="1491"/>
    </location>
</feature>
<dbReference type="SUPFAM" id="SSF55874">
    <property type="entry name" value="ATPase domain of HSP90 chaperone/DNA topoisomerase II/histidine kinase"/>
    <property type="match status" value="1"/>
</dbReference>
<sequence>MKSRPSLSLAGMLPDSSKAVYQENDAVDFDIAINGYTDIQPHGLMASRLAGDARLYTAISTKLNQRVVVKECDANLYDMTKLRHEYNLLMSLPEDAPAILKPLALESSSRGLMVIFPKQEGRLTLRELYLEGLPKRNVPIAAPVMPLDKFLDMASQIASSLVCIHELSIVHRNISPGALSCDNSNRAALHNFTLASRLTTEVTSFSKSNAKILEGNLLYMSPESTGRMNRTIDTRSDFYSLGATFYHLLTGLPPFDTNDPVELIHQHIVQPPTPPHAIVPSIPTPVSDVILKMMSKTPEDRYQSAKGLKRDIEILIARNRNNDWHNFVAGEVDRNSQFILPQTLFGRSKERGVILSAFEHAKEAGGSHLLIVKGYSGVGKTSLVNEIQRPVIKAKSYIAASKFDQFGRDIPFVSMIQAFRDLIRQLLSEPLSELENWRKSIQNAVGNNGRVITDVMPDVETIIGPQPAIPLLGPTESEARFTNIFQRFVSVFGRPNRPLVLFLDDLQWSSKTELNLIRKILCSPEKQHLLLIGAFRSNEVLPGDLLAVILDQLEEDPTVNMTTVALGPLDHESVRCIVSTTLIGHVDPIKHTLIERHQSKQPTMHHIQELTTLIYDKTEGNPFFVLQLLKSFYTSGDISFDYGTNAWQWDIKQLYTKEISPNVIDLLINVMSQLPAPTRNVLLLASCIGNRFTSDLLSIVNQKDLSATVMDLWDSLAAKLVIPLDSNYKVPMAFFEEHLESIDQHLQLAENAVMDSKDEMFHHSPSMMSSIDESVRSKHILYRLTLDSETTRISKEPIVIHFKFLHDRVQQAAYSLIPEKDRHKTHLQIGRLMLQYADNQAQTEESTMSDEELFNRSRQGFFQLTSYLDRNIFNITNQLNAGSDLLKKLPNNGDEIRRLISLNLRAGLIAQQATAYDASVKYFRHAIDLLDDSSWETNYSTTYFVHFGLADALYHATAFKEALHWFTTALNQCRFAKDKAQLYHGLLKCHMGDGQTSESIDCVLEGLQILGYELPSTPESMESYCATISHRIESMNVEEIRSMANLTLTKDVLHLATIRILVSSIPPVYFSRPELLPYIILTGLNATLDNNVVPEVTYIYTLYGLLTIGTAMNKFTTPEELANVIVIAYEWGKLAVTSLEKYERTLVECATLKVYASHVQCWNEPLANTYATFEQSIEEGISTMNGEYVGYGCVEQCMYMFFASEALEGISDRCARYKVIMERFRQEVGNAYLRVGYQTILNLMNRGNPNPCDLIGQVYTDSYHQIVQSNNLILNAFCYDLFNLILVTTFRKKEEALKFSRSGFSSIDGAIGLLHTAMFYVFSSISFLENWSQITEQERQRVTDAIQRCKGWAINAPQFFEHKLALLQALHSEFAEDNFLCAVDLFDAAIDGAKKHGFIQITALACELAAEFYMRRGKQRIANDYLLESYYNYVRWGAEAKAKDMAMRYPSTIGKHRREKAIGSGDQSGHSLGSMLPISPATSGSRNRVSESANPFEALDNSFVNRERPTASTSGGEIVGTQMDNIPPIFEDTSPMSTNDTVSAITSLSTSQSYIFGESNTITSLDLDTVMQASLVLSEEIVLDTLLEKLMHILLQTASAERVVLLLEKQKKLFVEASACHSDKRQVTLADSLLPLEDCRETLPVSIVYYVVNTKQTVINDTNQPNSLFQADDYILAKNPKSIMCIPITHQGLLIGVLYLENTQVYNGFTQERRDILQLLSSQAAISIQKARLYKDLNDANENLTKSHEQIKEYSIDLEHKVNERTIELQEKNRRLELEIENRKKAEQEMRVAKEQAEQATQMKNLFLANMSHEIRTPFNAVIGMTHLLQDTELDTQQMDYTETIRNSSEELLNIINDILDFTKIETDKLDLECHPFSLRSCAESVMDVVSAKAASKGIEIVFWNQDGDQVNDWILGDSTRFRQIVINLLSNAVKFTDHGQVIITVKLYTKEEGLQLQNSGVAKASGAGMSSTGETSIPFPTPPTHMLHVSVSDTGIGIPPDRFFRLFKLFSQIDNSTTRIHGGTGLGLSIAERLSATMGGYMWVESKGTNQGSTFHFTIQTTPQPSQESPDVEALIKLRQYGLHCLIVDSNEVTRDVLRTLIEALGVHVHVATTFQDATALLIQFNIRVLLIDARVGAKNAANADIKVADLEGIRLLSRIRKWESENKRVAAEAIMMTPLGVRLSATAMEGRRIGTVCNKPVRRSRLITALLDAFSALVAGTKQSISDGRPRRLTPSIDAVKRPSVIPKNISNRTGLLKILVAEDNIINQKVIVQLLKRMGFTTDIANDGAEALDMMEATTYDIVFLDLNMPKKDGLTVAREACEKYPPDVRPTLVAMTANAMRGDREQCLQAGCKDYIAKPILIPELSRVLESCSKHTADEESIPPSDHRSKRQKLT</sequence>
<evidence type="ECO:0000256" key="9">
    <source>
        <dbReference type="PROSITE-ProRule" id="PRU00169"/>
    </source>
</evidence>
<dbReference type="Gene3D" id="1.10.510.10">
    <property type="entry name" value="Transferase(Phosphotransferase) domain 1"/>
    <property type="match status" value="1"/>
</dbReference>
<dbReference type="Pfam" id="PF00512">
    <property type="entry name" value="HisKA"/>
    <property type="match status" value="1"/>
</dbReference>
<dbReference type="CDD" id="cd14014">
    <property type="entry name" value="STKc_PknB_like"/>
    <property type="match status" value="1"/>
</dbReference>
<feature type="region of interest" description="Disordered" evidence="11">
    <location>
        <begin position="2378"/>
        <end position="2399"/>
    </location>
</feature>
<feature type="domain" description="Protein kinase" evidence="12">
    <location>
        <begin position="44"/>
        <end position="328"/>
    </location>
</feature>
<dbReference type="GeneID" id="75917485"/>
<dbReference type="SUPFAM" id="SSF47384">
    <property type="entry name" value="Homodimeric domain of signal transducing histidine kinase"/>
    <property type="match status" value="1"/>
</dbReference>
<keyword evidence="6" id="KW-0418">Kinase</keyword>
<dbReference type="SMART" id="SM00448">
    <property type="entry name" value="REC"/>
    <property type="match status" value="2"/>
</dbReference>
<dbReference type="CDD" id="cd17546">
    <property type="entry name" value="REC_hyHK_CKI1_RcsC-like"/>
    <property type="match status" value="1"/>
</dbReference>
<dbReference type="InterPro" id="IPR003661">
    <property type="entry name" value="HisK_dim/P_dom"/>
</dbReference>
<dbReference type="PRINTS" id="PR00344">
    <property type="entry name" value="BCTRLSENSOR"/>
</dbReference>
<keyword evidence="7" id="KW-0067">ATP-binding</keyword>
<evidence type="ECO:0000313" key="16">
    <source>
        <dbReference type="Proteomes" id="UP001206595"/>
    </source>
</evidence>
<keyword evidence="4" id="KW-0808">Transferase</keyword>
<dbReference type="InterPro" id="IPR004358">
    <property type="entry name" value="Sig_transdc_His_kin-like_C"/>
</dbReference>
<dbReference type="SUPFAM" id="SSF52172">
    <property type="entry name" value="CheY-like"/>
    <property type="match status" value="2"/>
</dbReference>
<dbReference type="Gene3D" id="3.30.450.40">
    <property type="match status" value="1"/>
</dbReference>
<dbReference type="SMART" id="SM00388">
    <property type="entry name" value="HisKA"/>
    <property type="match status" value="1"/>
</dbReference>
<feature type="domain" description="Response regulatory" evidence="14">
    <location>
        <begin position="2085"/>
        <end position="2216"/>
    </location>
</feature>
<proteinExistence type="predicted"/>
<dbReference type="Pfam" id="PF00072">
    <property type="entry name" value="Response_reg"/>
    <property type="match status" value="1"/>
</dbReference>
<dbReference type="SUPFAM" id="SSF48452">
    <property type="entry name" value="TPR-like"/>
    <property type="match status" value="1"/>
</dbReference>
<keyword evidence="10" id="KW-0175">Coiled coil</keyword>
<dbReference type="Pfam" id="PF13191">
    <property type="entry name" value="AAA_16"/>
    <property type="match status" value="1"/>
</dbReference>
<dbReference type="InterPro" id="IPR029016">
    <property type="entry name" value="GAF-like_dom_sf"/>
</dbReference>
<dbReference type="Gene3D" id="1.25.40.10">
    <property type="entry name" value="Tetratricopeptide repeat domain"/>
    <property type="match status" value="1"/>
</dbReference>
<comment type="catalytic activity">
    <reaction evidence="1">
        <text>ATP + protein L-histidine = ADP + protein N-phospho-L-histidine.</text>
        <dbReference type="EC" id="2.7.13.3"/>
    </reaction>
</comment>
<organism evidence="15 16">
    <name type="scientific">Umbelopsis ramanniana AG</name>
    <dbReference type="NCBI Taxonomy" id="1314678"/>
    <lineage>
        <taxon>Eukaryota</taxon>
        <taxon>Fungi</taxon>
        <taxon>Fungi incertae sedis</taxon>
        <taxon>Mucoromycota</taxon>
        <taxon>Mucoromycotina</taxon>
        <taxon>Umbelopsidomycetes</taxon>
        <taxon>Umbelopsidales</taxon>
        <taxon>Umbelopsidaceae</taxon>
        <taxon>Umbelopsis</taxon>
    </lineage>
</organism>
<dbReference type="RefSeq" id="XP_051440756.1">
    <property type="nucleotide sequence ID" value="XM_051592142.1"/>
</dbReference>
<feature type="modified residue" description="4-aspartylphosphate" evidence="9">
    <location>
        <position position="2309"/>
    </location>
</feature>
<evidence type="ECO:0000256" key="6">
    <source>
        <dbReference type="ARBA" id="ARBA00022777"/>
    </source>
</evidence>
<name>A0AAD5E2L6_UMBRA</name>
<evidence type="ECO:0000259" key="13">
    <source>
        <dbReference type="PROSITE" id="PS50109"/>
    </source>
</evidence>
<dbReference type="InterPro" id="IPR003594">
    <property type="entry name" value="HATPase_dom"/>
</dbReference>
<dbReference type="Gene3D" id="1.10.287.130">
    <property type="match status" value="1"/>
</dbReference>
<dbReference type="SMART" id="SM00387">
    <property type="entry name" value="HATPase_c"/>
    <property type="match status" value="1"/>
</dbReference>
<reference evidence="15" key="1">
    <citation type="submission" date="2021-06" db="EMBL/GenBank/DDBJ databases">
        <authorList>
            <consortium name="DOE Joint Genome Institute"/>
            <person name="Mondo S.J."/>
            <person name="Amses K.R."/>
            <person name="Simmons D.R."/>
            <person name="Longcore J.E."/>
            <person name="Seto K."/>
            <person name="Alves G.H."/>
            <person name="Bonds A.E."/>
            <person name="Quandt C.A."/>
            <person name="Davis W.J."/>
            <person name="Chang Y."/>
            <person name="Letcher P.M."/>
            <person name="Powell M.J."/>
            <person name="Kuo A."/>
            <person name="Labutti K."/>
            <person name="Pangilinan J."/>
            <person name="Andreopoulos W."/>
            <person name="Tritt A."/>
            <person name="Riley R."/>
            <person name="Hundley H."/>
            <person name="Johnson J."/>
            <person name="Lipzen A."/>
            <person name="Barry K."/>
            <person name="Berbee M.L."/>
            <person name="Buchler N.E."/>
            <person name="Grigoriev I.V."/>
            <person name="Spatafora J.W."/>
            <person name="Stajich J.E."/>
            <person name="James T.Y."/>
        </authorList>
    </citation>
    <scope>NUCLEOTIDE SEQUENCE</scope>
    <source>
        <strain evidence="15">AG</strain>
    </source>
</reference>
<dbReference type="FunFam" id="1.10.287.130:FF:000002">
    <property type="entry name" value="Two-component osmosensing histidine kinase"/>
    <property type="match status" value="1"/>
</dbReference>
<evidence type="ECO:0000256" key="11">
    <source>
        <dbReference type="SAM" id="MobiDB-lite"/>
    </source>
</evidence>
<evidence type="ECO:0000259" key="12">
    <source>
        <dbReference type="PROSITE" id="PS50011"/>
    </source>
</evidence>
<dbReference type="InterPro" id="IPR036890">
    <property type="entry name" value="HATPase_C_sf"/>
</dbReference>
<keyword evidence="8" id="KW-0902">Two-component regulatory system</keyword>
<dbReference type="Pfam" id="PF02518">
    <property type="entry name" value="HATPase_c"/>
    <property type="match status" value="1"/>
</dbReference>
<dbReference type="EMBL" id="MU620971">
    <property type="protein sequence ID" value="KAI8575752.1"/>
    <property type="molecule type" value="Genomic_DNA"/>
</dbReference>
<accession>A0AAD5E2L6</accession>
<feature type="domain" description="Response regulatory" evidence="14">
    <location>
        <begin position="2260"/>
        <end position="2377"/>
    </location>
</feature>
<dbReference type="PROSITE" id="PS50011">
    <property type="entry name" value="PROTEIN_KINASE_DOM"/>
    <property type="match status" value="1"/>
</dbReference>
<protein>
    <recommendedName>
        <fullName evidence="2">histidine kinase</fullName>
        <ecNumber evidence="2">2.7.13.3</ecNumber>
    </recommendedName>
</protein>
<dbReference type="InterPro" id="IPR005467">
    <property type="entry name" value="His_kinase_dom"/>
</dbReference>
<evidence type="ECO:0000256" key="4">
    <source>
        <dbReference type="ARBA" id="ARBA00022679"/>
    </source>
</evidence>
<keyword evidence="3 9" id="KW-0597">Phosphoprotein</keyword>
<dbReference type="InterPro" id="IPR036097">
    <property type="entry name" value="HisK_dim/P_sf"/>
</dbReference>
<dbReference type="InterPro" id="IPR011990">
    <property type="entry name" value="TPR-like_helical_dom_sf"/>
</dbReference>
<evidence type="ECO:0000256" key="2">
    <source>
        <dbReference type="ARBA" id="ARBA00012438"/>
    </source>
</evidence>
<dbReference type="Gene3D" id="3.40.50.300">
    <property type="entry name" value="P-loop containing nucleotide triphosphate hydrolases"/>
    <property type="match status" value="1"/>
</dbReference>
<evidence type="ECO:0000256" key="7">
    <source>
        <dbReference type="ARBA" id="ARBA00022840"/>
    </source>
</evidence>
<dbReference type="InterPro" id="IPR000719">
    <property type="entry name" value="Prot_kinase_dom"/>
</dbReference>
<feature type="domain" description="Histidine kinase" evidence="13">
    <location>
        <begin position="1810"/>
        <end position="2064"/>
    </location>
</feature>
<dbReference type="SUPFAM" id="SSF55781">
    <property type="entry name" value="GAF domain-like"/>
    <property type="match status" value="1"/>
</dbReference>
<keyword evidence="16" id="KW-1185">Reference proteome</keyword>
<feature type="coiled-coil region" evidence="10">
    <location>
        <begin position="1734"/>
        <end position="1803"/>
    </location>
</feature>
<gene>
    <name evidence="15" type="ORF">K450DRAFT_260316</name>
</gene>
<dbReference type="PROSITE" id="PS50109">
    <property type="entry name" value="HIS_KIN"/>
    <property type="match status" value="1"/>
</dbReference>
<feature type="region of interest" description="Disordered" evidence="11">
    <location>
        <begin position="1456"/>
        <end position="1491"/>
    </location>
</feature>
<comment type="caution">
    <text evidence="15">The sequence shown here is derived from an EMBL/GenBank/DDBJ whole genome shotgun (WGS) entry which is preliminary data.</text>
</comment>